<organism evidence="1 2">
    <name type="scientific">Ktedonospora formicarum</name>
    <dbReference type="NCBI Taxonomy" id="2778364"/>
    <lineage>
        <taxon>Bacteria</taxon>
        <taxon>Bacillati</taxon>
        <taxon>Chloroflexota</taxon>
        <taxon>Ktedonobacteria</taxon>
        <taxon>Ktedonobacterales</taxon>
        <taxon>Ktedonobacteraceae</taxon>
        <taxon>Ktedonospora</taxon>
    </lineage>
</organism>
<name>A0A8J3MYL7_9CHLR</name>
<dbReference type="EMBL" id="BNJF01000006">
    <property type="protein sequence ID" value="GHO49805.1"/>
    <property type="molecule type" value="Genomic_DNA"/>
</dbReference>
<comment type="caution">
    <text evidence="1">The sequence shown here is derived from an EMBL/GenBank/DDBJ whole genome shotgun (WGS) entry which is preliminary data.</text>
</comment>
<dbReference type="Proteomes" id="UP000612362">
    <property type="component" value="Unassembled WGS sequence"/>
</dbReference>
<protein>
    <submittedName>
        <fullName evidence="1">Uncharacterized protein</fullName>
    </submittedName>
</protein>
<reference evidence="1" key="1">
    <citation type="submission" date="2020-10" db="EMBL/GenBank/DDBJ databases">
        <title>Taxonomic study of unclassified bacteria belonging to the class Ktedonobacteria.</title>
        <authorList>
            <person name="Yabe S."/>
            <person name="Wang C.M."/>
            <person name="Zheng Y."/>
            <person name="Sakai Y."/>
            <person name="Cavaletti L."/>
            <person name="Monciardini P."/>
            <person name="Donadio S."/>
        </authorList>
    </citation>
    <scope>NUCLEOTIDE SEQUENCE</scope>
    <source>
        <strain evidence="1">SOSP1-1</strain>
    </source>
</reference>
<evidence type="ECO:0000313" key="2">
    <source>
        <dbReference type="Proteomes" id="UP000612362"/>
    </source>
</evidence>
<evidence type="ECO:0000313" key="1">
    <source>
        <dbReference type="EMBL" id="GHO49805.1"/>
    </source>
</evidence>
<gene>
    <name evidence="1" type="ORF">KSX_79680</name>
</gene>
<dbReference type="AlphaFoldDB" id="A0A8J3MYL7"/>
<accession>A0A8J3MYL7</accession>
<proteinExistence type="predicted"/>
<sequence length="66" mass="7896">MRPLSWHPPVEPSSLEQNIILHIKRAKLFIFLRHHRHELFDDAFQEELATFYAPRLRGQSPIPPRN</sequence>
<keyword evidence="2" id="KW-1185">Reference proteome</keyword>